<proteinExistence type="predicted"/>
<dbReference type="EMBL" id="RKQL01000007">
    <property type="protein sequence ID" value="RPE62996.1"/>
    <property type="molecule type" value="Genomic_DNA"/>
</dbReference>
<dbReference type="PANTHER" id="PTHR22916:SF3">
    <property type="entry name" value="UDP-GLCNAC:BETAGAL BETA-1,3-N-ACETYLGLUCOSAMINYLTRANSFERASE-LIKE PROTEIN 1"/>
    <property type="match status" value="1"/>
</dbReference>
<dbReference type="OrthoDB" id="9781367at2"/>
<evidence type="ECO:0000313" key="3">
    <source>
        <dbReference type="Proteomes" id="UP000272193"/>
    </source>
</evidence>
<comment type="caution">
    <text evidence="2">The sequence shown here is derived from an EMBL/GenBank/DDBJ whole genome shotgun (WGS) entry which is preliminary data.</text>
</comment>
<evidence type="ECO:0000313" key="2">
    <source>
        <dbReference type="EMBL" id="RPE62996.1"/>
    </source>
</evidence>
<dbReference type="InterPro" id="IPR001173">
    <property type="entry name" value="Glyco_trans_2-like"/>
</dbReference>
<reference evidence="2 3" key="1">
    <citation type="submission" date="2018-11" db="EMBL/GenBank/DDBJ databases">
        <title>Genomic Encyclopedia of Type Strains, Phase IV (KMG-IV): sequencing the most valuable type-strain genomes for metagenomic binning, comparative biology and taxonomic classification.</title>
        <authorList>
            <person name="Goeker M."/>
        </authorList>
    </citation>
    <scope>NUCLEOTIDE SEQUENCE [LARGE SCALE GENOMIC DNA]</scope>
    <source>
        <strain evidence="2 3">DSM 101684</strain>
    </source>
</reference>
<keyword evidence="2" id="KW-0808">Transferase</keyword>
<dbReference type="Gene3D" id="3.90.550.10">
    <property type="entry name" value="Spore Coat Polysaccharide Biosynthesis Protein SpsA, Chain A"/>
    <property type="match status" value="1"/>
</dbReference>
<dbReference type="GO" id="GO:0016758">
    <property type="term" value="F:hexosyltransferase activity"/>
    <property type="evidence" value="ECO:0007669"/>
    <property type="project" value="UniProtKB-ARBA"/>
</dbReference>
<protein>
    <submittedName>
        <fullName evidence="2">Glycosyl transferase family 2</fullName>
    </submittedName>
</protein>
<dbReference type="CDD" id="cd00761">
    <property type="entry name" value="Glyco_tranf_GTA_type"/>
    <property type="match status" value="1"/>
</dbReference>
<keyword evidence="3" id="KW-1185">Reference proteome</keyword>
<dbReference type="RefSeq" id="WP_124224102.1">
    <property type="nucleotide sequence ID" value="NZ_RKQL01000007.1"/>
</dbReference>
<dbReference type="Proteomes" id="UP000272193">
    <property type="component" value="Unassembled WGS sequence"/>
</dbReference>
<evidence type="ECO:0000259" key="1">
    <source>
        <dbReference type="Pfam" id="PF00535"/>
    </source>
</evidence>
<dbReference type="Pfam" id="PF00535">
    <property type="entry name" value="Glycos_transf_2"/>
    <property type="match status" value="1"/>
</dbReference>
<feature type="domain" description="Glycosyltransferase 2-like" evidence="1">
    <location>
        <begin position="5"/>
        <end position="112"/>
    </location>
</feature>
<dbReference type="PANTHER" id="PTHR22916">
    <property type="entry name" value="GLYCOSYLTRANSFERASE"/>
    <property type="match status" value="1"/>
</dbReference>
<organism evidence="2 3">
    <name type="scientific">Tibeticola sediminis</name>
    <dbReference type="NCBI Taxonomy" id="1917811"/>
    <lineage>
        <taxon>Bacteria</taxon>
        <taxon>Pseudomonadati</taxon>
        <taxon>Pseudomonadota</taxon>
        <taxon>Betaproteobacteria</taxon>
        <taxon>Burkholderiales</taxon>
        <taxon>Comamonadaceae</taxon>
        <taxon>Tibeticola</taxon>
    </lineage>
</organism>
<sequence>MPLLSIVIPTHKRPRLIARAISSALDVYKNVDLEIIVVPNGQDDTWRAIAEQHGHDPRIQWHYLPAGNACAARNHGLANAQGKYLRFLDDDDYLLPGAAEQLELIERERLDACSAPLEFTTADGIGRYSIGLPVTDDFVSAAIHSATVSLTQGSIFRTSRIREIRWRENVDLYDDYLWMLDVVTAGEMTWTKTPVPVCTYVQHDGARLSRIRRSNRNSRILVDALLHVHRELQAQGRLSPRRDEAVAAALLAHAHSAFPASPVYLSAAIRKAKAIASDAAPLQPIFVRHPWLNKHLLLIEWAALAPRYVTRGYRRASWFVGRLLNRLNS</sequence>
<name>A0A3N4TWS9_9BURK</name>
<dbReference type="InterPro" id="IPR029044">
    <property type="entry name" value="Nucleotide-diphossugar_trans"/>
</dbReference>
<accession>A0A3N4TWS9</accession>
<gene>
    <name evidence="2" type="ORF">EDC62_2458</name>
</gene>
<dbReference type="AlphaFoldDB" id="A0A3N4TWS9"/>
<dbReference type="SUPFAM" id="SSF53448">
    <property type="entry name" value="Nucleotide-diphospho-sugar transferases"/>
    <property type="match status" value="1"/>
</dbReference>